<dbReference type="CDD" id="cd07814">
    <property type="entry name" value="SRPBCC_CalC_Aha1-like"/>
    <property type="match status" value="1"/>
</dbReference>
<evidence type="ECO:0000259" key="2">
    <source>
        <dbReference type="Pfam" id="PF08327"/>
    </source>
</evidence>
<dbReference type="EMBL" id="CP035806">
    <property type="protein sequence ID" value="QBE48661.1"/>
    <property type="molecule type" value="Genomic_DNA"/>
</dbReference>
<feature type="domain" description="Activator of Hsp90 ATPase homologue 1/2-like C-terminal" evidence="2">
    <location>
        <begin position="190"/>
        <end position="326"/>
    </location>
</feature>
<proteinExistence type="inferred from homology"/>
<sequence length="330" mass="36607">MPVTDITTDPEALTLRVVADFTVPVRRLWDAYTDPRQIERFWGPPEYPASFLRHDVFPGGLSNYYMTGPEGDRSFGYWKWVAVDEGRSFEVADGFAHDDGSPNTELPDMRMVFEFTETALGSRLVTTTRFNTLEELEQLKGMGMVEGLRAAMGQIDAVLEDLESFAAGRGTELQLIGQNQARVSRVIRGTVEQVWRAHTDPALLRRWQLGPDGWSMPVCEYGAEVGQPLRTEWQSDETGDRFGFAGVVVEAAAPRRLVTTERMVSPQDPEGAQSAETLNEMTLAPVEGGTLLAYLITYPDAATREMVLATGMVDGMEQGYARLEAEVLVA</sequence>
<organism evidence="3 4">
    <name type="scientific">Leucobacter triazinivorans</name>
    <dbReference type="NCBI Taxonomy" id="1784719"/>
    <lineage>
        <taxon>Bacteria</taxon>
        <taxon>Bacillati</taxon>
        <taxon>Actinomycetota</taxon>
        <taxon>Actinomycetes</taxon>
        <taxon>Micrococcales</taxon>
        <taxon>Microbacteriaceae</taxon>
        <taxon>Leucobacter</taxon>
    </lineage>
</organism>
<dbReference type="Proteomes" id="UP000289260">
    <property type="component" value="Chromosome"/>
</dbReference>
<accession>A0A4P6KFB6</accession>
<evidence type="ECO:0000313" key="4">
    <source>
        <dbReference type="Proteomes" id="UP000289260"/>
    </source>
</evidence>
<gene>
    <name evidence="3" type="ORF">EVS81_07315</name>
</gene>
<dbReference type="InterPro" id="IPR013538">
    <property type="entry name" value="ASHA1/2-like_C"/>
</dbReference>
<reference evidence="3 4" key="1">
    <citation type="submission" date="2019-02" db="EMBL/GenBank/DDBJ databases">
        <authorList>
            <person name="Sun L."/>
            <person name="Pan D."/>
            <person name="Wu X."/>
        </authorList>
    </citation>
    <scope>NUCLEOTIDE SEQUENCE [LARGE SCALE GENOMIC DNA]</scope>
    <source>
        <strain evidence="3 4">JW-1</strain>
    </source>
</reference>
<name>A0A4P6KFB6_9MICO</name>
<dbReference type="SUPFAM" id="SSF55961">
    <property type="entry name" value="Bet v1-like"/>
    <property type="match status" value="2"/>
</dbReference>
<evidence type="ECO:0000256" key="1">
    <source>
        <dbReference type="ARBA" id="ARBA00006817"/>
    </source>
</evidence>
<dbReference type="InterPro" id="IPR023393">
    <property type="entry name" value="START-like_dom_sf"/>
</dbReference>
<protein>
    <submittedName>
        <fullName evidence="3">ATPase</fullName>
    </submittedName>
</protein>
<dbReference type="Gene3D" id="3.30.530.20">
    <property type="match status" value="2"/>
</dbReference>
<dbReference type="RefSeq" id="WP_130109796.1">
    <property type="nucleotide sequence ID" value="NZ_CP035806.1"/>
</dbReference>
<dbReference type="OrthoDB" id="3365660at2"/>
<evidence type="ECO:0000313" key="3">
    <source>
        <dbReference type="EMBL" id="QBE48661.1"/>
    </source>
</evidence>
<comment type="similarity">
    <text evidence="1">Belongs to the AHA1 family.</text>
</comment>
<dbReference type="AlphaFoldDB" id="A0A4P6KFB6"/>
<feature type="domain" description="Activator of Hsp90 ATPase homologue 1/2-like C-terminal" evidence="2">
    <location>
        <begin position="23"/>
        <end position="160"/>
    </location>
</feature>
<dbReference type="KEGG" id="ltr:EVS81_07315"/>
<dbReference type="Pfam" id="PF08327">
    <property type="entry name" value="AHSA1"/>
    <property type="match status" value="2"/>
</dbReference>
<keyword evidence="4" id="KW-1185">Reference proteome</keyword>